<organism evidence="3">
    <name type="scientific">Drosophila persimilis</name>
    <name type="common">Fruit fly</name>
    <dbReference type="NCBI Taxonomy" id="7234"/>
    <lineage>
        <taxon>Eukaryota</taxon>
        <taxon>Metazoa</taxon>
        <taxon>Ecdysozoa</taxon>
        <taxon>Arthropoda</taxon>
        <taxon>Hexapoda</taxon>
        <taxon>Insecta</taxon>
        <taxon>Pterygota</taxon>
        <taxon>Neoptera</taxon>
        <taxon>Endopterygota</taxon>
        <taxon>Diptera</taxon>
        <taxon>Brachycera</taxon>
        <taxon>Muscomorpha</taxon>
        <taxon>Ephydroidea</taxon>
        <taxon>Drosophilidae</taxon>
        <taxon>Drosophila</taxon>
        <taxon>Sophophora</taxon>
    </lineage>
</organism>
<dbReference type="EMBL" id="CH479209">
    <property type="protein sequence ID" value="EDW32766.1"/>
    <property type="molecule type" value="Genomic_DNA"/>
</dbReference>
<reference evidence="2 3" key="1">
    <citation type="journal article" date="2007" name="Nature">
        <title>Evolution of genes and genomes on the Drosophila phylogeny.</title>
        <authorList>
            <consortium name="Drosophila 12 Genomes Consortium"/>
            <person name="Clark A.G."/>
            <person name="Eisen M.B."/>
            <person name="Smith D.R."/>
            <person name="Bergman C.M."/>
            <person name="Oliver B."/>
            <person name="Markow T.A."/>
            <person name="Kaufman T.C."/>
            <person name="Kellis M."/>
            <person name="Gelbart W."/>
            <person name="Iyer V.N."/>
            <person name="Pollard D.A."/>
            <person name="Sackton T.B."/>
            <person name="Larracuente A.M."/>
            <person name="Singh N.D."/>
            <person name="Abad J.P."/>
            <person name="Abt D.N."/>
            <person name="Adryan B."/>
            <person name="Aguade M."/>
            <person name="Akashi H."/>
            <person name="Anderson W.W."/>
            <person name="Aquadro C.F."/>
            <person name="Ardell D.H."/>
            <person name="Arguello R."/>
            <person name="Artieri C.G."/>
            <person name="Barbash D.A."/>
            <person name="Barker D."/>
            <person name="Barsanti P."/>
            <person name="Batterham P."/>
            <person name="Batzoglou S."/>
            <person name="Begun D."/>
            <person name="Bhutkar A."/>
            <person name="Blanco E."/>
            <person name="Bosak S.A."/>
            <person name="Bradley R.K."/>
            <person name="Brand A.D."/>
            <person name="Brent M.R."/>
            <person name="Brooks A.N."/>
            <person name="Brown R.H."/>
            <person name="Butlin R.K."/>
            <person name="Caggese C."/>
            <person name="Calvi B.R."/>
            <person name="Bernardo de Carvalho A."/>
            <person name="Caspi A."/>
            <person name="Castrezana S."/>
            <person name="Celniker S.E."/>
            <person name="Chang J.L."/>
            <person name="Chapple C."/>
            <person name="Chatterji S."/>
            <person name="Chinwalla A."/>
            <person name="Civetta A."/>
            <person name="Clifton S.W."/>
            <person name="Comeron J.M."/>
            <person name="Costello J.C."/>
            <person name="Coyne J.A."/>
            <person name="Daub J."/>
            <person name="David R.G."/>
            <person name="Delcher A.L."/>
            <person name="Delehaunty K."/>
            <person name="Do C.B."/>
            <person name="Ebling H."/>
            <person name="Edwards K."/>
            <person name="Eickbush T."/>
            <person name="Evans J.D."/>
            <person name="Filipski A."/>
            <person name="Findeiss S."/>
            <person name="Freyhult E."/>
            <person name="Fulton L."/>
            <person name="Fulton R."/>
            <person name="Garcia A.C."/>
            <person name="Gardiner A."/>
            <person name="Garfield D.A."/>
            <person name="Garvin B.E."/>
            <person name="Gibson G."/>
            <person name="Gilbert D."/>
            <person name="Gnerre S."/>
            <person name="Godfrey J."/>
            <person name="Good R."/>
            <person name="Gotea V."/>
            <person name="Gravely B."/>
            <person name="Greenberg A.J."/>
            <person name="Griffiths-Jones S."/>
            <person name="Gross S."/>
            <person name="Guigo R."/>
            <person name="Gustafson E.A."/>
            <person name="Haerty W."/>
            <person name="Hahn M.W."/>
            <person name="Halligan D.L."/>
            <person name="Halpern A.L."/>
            <person name="Halter G.M."/>
            <person name="Han M.V."/>
            <person name="Heger A."/>
            <person name="Hillier L."/>
            <person name="Hinrichs A.S."/>
            <person name="Holmes I."/>
            <person name="Hoskins R.A."/>
            <person name="Hubisz M.J."/>
            <person name="Hultmark D."/>
            <person name="Huntley M.A."/>
            <person name="Jaffe D.B."/>
            <person name="Jagadeeshan S."/>
            <person name="Jeck W.R."/>
            <person name="Johnson J."/>
            <person name="Jones C.D."/>
            <person name="Jordan W.C."/>
            <person name="Karpen G.H."/>
            <person name="Kataoka E."/>
            <person name="Keightley P.D."/>
            <person name="Kheradpour P."/>
            <person name="Kirkness E.F."/>
            <person name="Koerich L.B."/>
            <person name="Kristiansen K."/>
            <person name="Kudrna D."/>
            <person name="Kulathinal R.J."/>
            <person name="Kumar S."/>
            <person name="Kwok R."/>
            <person name="Lander E."/>
            <person name="Langley C.H."/>
            <person name="Lapoint R."/>
            <person name="Lazzaro B.P."/>
            <person name="Lee S.J."/>
            <person name="Levesque L."/>
            <person name="Li R."/>
            <person name="Lin C.F."/>
            <person name="Lin M.F."/>
            <person name="Lindblad-Toh K."/>
            <person name="Llopart A."/>
            <person name="Long M."/>
            <person name="Low L."/>
            <person name="Lozovsky E."/>
            <person name="Lu J."/>
            <person name="Luo M."/>
            <person name="Machado C.A."/>
            <person name="Makalowski W."/>
            <person name="Marzo M."/>
            <person name="Matsuda M."/>
            <person name="Matzkin L."/>
            <person name="McAllister B."/>
            <person name="McBride C.S."/>
            <person name="McKernan B."/>
            <person name="McKernan K."/>
            <person name="Mendez-Lago M."/>
            <person name="Minx P."/>
            <person name="Mollenhauer M.U."/>
            <person name="Montooth K."/>
            <person name="Mount S.M."/>
            <person name="Mu X."/>
            <person name="Myers E."/>
            <person name="Negre B."/>
            <person name="Newfeld S."/>
            <person name="Nielsen R."/>
            <person name="Noor M.A."/>
            <person name="O'Grady P."/>
            <person name="Pachter L."/>
            <person name="Papaceit M."/>
            <person name="Parisi M.J."/>
            <person name="Parisi M."/>
            <person name="Parts L."/>
            <person name="Pedersen J.S."/>
            <person name="Pesole G."/>
            <person name="Phillippy A.M."/>
            <person name="Ponting C.P."/>
            <person name="Pop M."/>
            <person name="Porcelli D."/>
            <person name="Powell J.R."/>
            <person name="Prohaska S."/>
            <person name="Pruitt K."/>
            <person name="Puig M."/>
            <person name="Quesneville H."/>
            <person name="Ram K.R."/>
            <person name="Rand D."/>
            <person name="Rasmussen M.D."/>
            <person name="Reed L.K."/>
            <person name="Reenan R."/>
            <person name="Reily A."/>
            <person name="Remington K.A."/>
            <person name="Rieger T.T."/>
            <person name="Ritchie M.G."/>
            <person name="Robin C."/>
            <person name="Rogers Y.H."/>
            <person name="Rohde C."/>
            <person name="Rozas J."/>
            <person name="Rubenfield M.J."/>
            <person name="Ruiz A."/>
            <person name="Russo S."/>
            <person name="Salzberg S.L."/>
            <person name="Sanchez-Gracia A."/>
            <person name="Saranga D.J."/>
            <person name="Sato H."/>
            <person name="Schaeffer S.W."/>
            <person name="Schatz M.C."/>
            <person name="Schlenke T."/>
            <person name="Schwartz R."/>
            <person name="Segarra C."/>
            <person name="Singh R.S."/>
            <person name="Sirot L."/>
            <person name="Sirota M."/>
            <person name="Sisneros N.B."/>
            <person name="Smith C.D."/>
            <person name="Smith T.F."/>
            <person name="Spieth J."/>
            <person name="Stage D.E."/>
            <person name="Stark A."/>
            <person name="Stephan W."/>
            <person name="Strausberg R.L."/>
            <person name="Strempel S."/>
            <person name="Sturgill D."/>
            <person name="Sutton G."/>
            <person name="Sutton G.G."/>
            <person name="Tao W."/>
            <person name="Teichmann S."/>
            <person name="Tobari Y.N."/>
            <person name="Tomimura Y."/>
            <person name="Tsolas J.M."/>
            <person name="Valente V.L."/>
            <person name="Venter E."/>
            <person name="Venter J.C."/>
            <person name="Vicario S."/>
            <person name="Vieira F.G."/>
            <person name="Vilella A.J."/>
            <person name="Villasante A."/>
            <person name="Walenz B."/>
            <person name="Wang J."/>
            <person name="Wasserman M."/>
            <person name="Watts T."/>
            <person name="Wilson D."/>
            <person name="Wilson R.K."/>
            <person name="Wing R.A."/>
            <person name="Wolfner M.F."/>
            <person name="Wong A."/>
            <person name="Wong G.K."/>
            <person name="Wu C.I."/>
            <person name="Wu G."/>
            <person name="Yamamoto D."/>
            <person name="Yang H.P."/>
            <person name="Yang S.P."/>
            <person name="Yorke J.A."/>
            <person name="Yoshida K."/>
            <person name="Zdobnov E."/>
            <person name="Zhang P."/>
            <person name="Zhang Y."/>
            <person name="Zimin A.V."/>
            <person name="Baldwin J."/>
            <person name="Abdouelleil A."/>
            <person name="Abdulkadir J."/>
            <person name="Abebe A."/>
            <person name="Abera B."/>
            <person name="Abreu J."/>
            <person name="Acer S.C."/>
            <person name="Aftuck L."/>
            <person name="Alexander A."/>
            <person name="An P."/>
            <person name="Anderson E."/>
            <person name="Anderson S."/>
            <person name="Arachi H."/>
            <person name="Azer M."/>
            <person name="Bachantsang P."/>
            <person name="Barry A."/>
            <person name="Bayul T."/>
            <person name="Berlin A."/>
            <person name="Bessette D."/>
            <person name="Bloom T."/>
            <person name="Blye J."/>
            <person name="Boguslavskiy L."/>
            <person name="Bonnet C."/>
            <person name="Boukhgalter B."/>
            <person name="Bourzgui I."/>
            <person name="Brown A."/>
            <person name="Cahill P."/>
            <person name="Channer S."/>
            <person name="Cheshatsang Y."/>
            <person name="Chuda L."/>
            <person name="Citroen M."/>
            <person name="Collymore A."/>
            <person name="Cooke P."/>
            <person name="Costello M."/>
            <person name="D'Aco K."/>
            <person name="Daza R."/>
            <person name="De Haan G."/>
            <person name="DeGray S."/>
            <person name="DeMaso C."/>
            <person name="Dhargay N."/>
            <person name="Dooley K."/>
            <person name="Dooley E."/>
            <person name="Doricent M."/>
            <person name="Dorje P."/>
            <person name="Dorjee K."/>
            <person name="Dupes A."/>
            <person name="Elong R."/>
            <person name="Falk J."/>
            <person name="Farina A."/>
            <person name="Faro S."/>
            <person name="Ferguson D."/>
            <person name="Fisher S."/>
            <person name="Foley C.D."/>
            <person name="Franke A."/>
            <person name="Friedrich D."/>
            <person name="Gadbois L."/>
            <person name="Gearin G."/>
            <person name="Gearin C.R."/>
            <person name="Giannoukos G."/>
            <person name="Goode T."/>
            <person name="Graham J."/>
            <person name="Grandbois E."/>
            <person name="Grewal S."/>
            <person name="Gyaltsen K."/>
            <person name="Hafez N."/>
            <person name="Hagos B."/>
            <person name="Hall J."/>
            <person name="Henson C."/>
            <person name="Hollinger A."/>
            <person name="Honan T."/>
            <person name="Huard M.D."/>
            <person name="Hughes L."/>
            <person name="Hurhula B."/>
            <person name="Husby M.E."/>
            <person name="Kamat A."/>
            <person name="Kanga B."/>
            <person name="Kashin S."/>
            <person name="Khazanovich D."/>
            <person name="Kisner P."/>
            <person name="Lance K."/>
            <person name="Lara M."/>
            <person name="Lee W."/>
            <person name="Lennon N."/>
            <person name="Letendre F."/>
            <person name="LeVine R."/>
            <person name="Lipovsky A."/>
            <person name="Liu X."/>
            <person name="Liu J."/>
            <person name="Liu S."/>
            <person name="Lokyitsang T."/>
            <person name="Lokyitsang Y."/>
            <person name="Lubonja R."/>
            <person name="Lui A."/>
            <person name="MacDonald P."/>
            <person name="Magnisalis V."/>
            <person name="Maru K."/>
            <person name="Matthews C."/>
            <person name="McCusker W."/>
            <person name="McDonough S."/>
            <person name="Mehta T."/>
            <person name="Meldrim J."/>
            <person name="Meneus L."/>
            <person name="Mihai O."/>
            <person name="Mihalev A."/>
            <person name="Mihova T."/>
            <person name="Mittelman R."/>
            <person name="Mlenga V."/>
            <person name="Montmayeur A."/>
            <person name="Mulrain L."/>
            <person name="Navidi A."/>
            <person name="Naylor J."/>
            <person name="Negash T."/>
            <person name="Nguyen T."/>
            <person name="Nguyen N."/>
            <person name="Nicol R."/>
            <person name="Norbu C."/>
            <person name="Norbu N."/>
            <person name="Novod N."/>
            <person name="O'Neill B."/>
            <person name="Osman S."/>
            <person name="Markiewicz E."/>
            <person name="Oyono O.L."/>
            <person name="Patti C."/>
            <person name="Phunkhang P."/>
            <person name="Pierre F."/>
            <person name="Priest M."/>
            <person name="Raghuraman S."/>
            <person name="Rege F."/>
            <person name="Reyes R."/>
            <person name="Rise C."/>
            <person name="Rogov P."/>
            <person name="Ross K."/>
            <person name="Ryan E."/>
            <person name="Settipalli S."/>
            <person name="Shea T."/>
            <person name="Sherpa N."/>
            <person name="Shi L."/>
            <person name="Shih D."/>
            <person name="Sparrow T."/>
            <person name="Spaulding J."/>
            <person name="Stalker J."/>
            <person name="Stange-Thomann N."/>
            <person name="Stavropoulos S."/>
            <person name="Stone C."/>
            <person name="Strader C."/>
            <person name="Tesfaye S."/>
            <person name="Thomson T."/>
            <person name="Thoulutsang Y."/>
            <person name="Thoulutsang D."/>
            <person name="Topham K."/>
            <person name="Topping I."/>
            <person name="Tsamla T."/>
            <person name="Vassiliev H."/>
            <person name="Vo A."/>
            <person name="Wangchuk T."/>
            <person name="Wangdi T."/>
            <person name="Weiand M."/>
            <person name="Wilkinson J."/>
            <person name="Wilson A."/>
            <person name="Yadav S."/>
            <person name="Young G."/>
            <person name="Yu Q."/>
            <person name="Zembek L."/>
            <person name="Zhong D."/>
            <person name="Zimmer A."/>
            <person name="Zwirko Z."/>
            <person name="Jaffe D.B."/>
            <person name="Alvarez P."/>
            <person name="Brockman W."/>
            <person name="Butler J."/>
            <person name="Chin C."/>
            <person name="Gnerre S."/>
            <person name="Grabherr M."/>
            <person name="Kleber M."/>
            <person name="Mauceli E."/>
            <person name="MacCallum I."/>
        </authorList>
    </citation>
    <scope>NUCLEOTIDE SEQUENCE [LARGE SCALE GENOMIC DNA]</scope>
    <source>
        <strain evidence="3">MSH-3 / Tucson 14011-0111.49</strain>
    </source>
</reference>
<keyword evidence="3" id="KW-1185">Reference proteome</keyword>
<protein>
    <submittedName>
        <fullName evidence="2">GL18352</fullName>
    </submittedName>
</protein>
<gene>
    <name evidence="2" type="primary">Dper\GL18352</name>
    <name evidence="2" type="ORF">Dper_GL18352</name>
</gene>
<feature type="domain" description="Pre-C2HC" evidence="1">
    <location>
        <begin position="135"/>
        <end position="183"/>
    </location>
</feature>
<dbReference type="Pfam" id="PF07530">
    <property type="entry name" value="PRE_C2HC"/>
    <property type="match status" value="1"/>
</dbReference>
<dbReference type="HOGENOM" id="CLU_1195938_0_0_1"/>
<dbReference type="Proteomes" id="UP000008744">
    <property type="component" value="Unassembled WGS sequence"/>
</dbReference>
<dbReference type="AlphaFoldDB" id="B4H4L5"/>
<dbReference type="PhylomeDB" id="B4H4L5"/>
<proteinExistence type="predicted"/>
<evidence type="ECO:0000259" key="1">
    <source>
        <dbReference type="Pfam" id="PF07530"/>
    </source>
</evidence>
<evidence type="ECO:0000313" key="2">
    <source>
        <dbReference type="EMBL" id="EDW32766.1"/>
    </source>
</evidence>
<evidence type="ECO:0000313" key="3">
    <source>
        <dbReference type="Proteomes" id="UP000008744"/>
    </source>
</evidence>
<sequence>MQRYKEIPEHNEQIFCSVYKIDNEGDDVIEVVECEQTEEPASAVRKIKPPPIFIPDIDNIKGLITAVALVVGNKNFDYKSGRDGCVRINLQDKENFSRLKAYLNENDIKYQTFQAKDERAYRIVMKGLHHSTDISAIKEALAAKGHIVRGLEIKNDISRSNKKPLAMFFVRLEPASYNKEVYNHMQLPDTPTTAPSQSNSRTDRMEAMMEKMLDQVADMMQLFSSLLSHQSK</sequence>
<dbReference type="OMA" id="ECEQTEE"/>
<dbReference type="InterPro" id="IPR006579">
    <property type="entry name" value="Pre_C2HC_dom"/>
</dbReference>
<accession>B4H4L5</accession>
<name>B4H4L5_DROPE</name>